<organism evidence="1 2">
    <name type="scientific">Oryzomonas rubra</name>
    <dbReference type="NCBI Taxonomy" id="2509454"/>
    <lineage>
        <taxon>Bacteria</taxon>
        <taxon>Pseudomonadati</taxon>
        <taxon>Thermodesulfobacteriota</taxon>
        <taxon>Desulfuromonadia</taxon>
        <taxon>Geobacterales</taxon>
        <taxon>Geobacteraceae</taxon>
        <taxon>Oryzomonas</taxon>
    </lineage>
</organism>
<keyword evidence="2" id="KW-1185">Reference proteome</keyword>
<evidence type="ECO:0000313" key="1">
    <source>
        <dbReference type="EMBL" id="KAA0893950.1"/>
    </source>
</evidence>
<comment type="caution">
    <text evidence="1">The sequence shown here is derived from an EMBL/GenBank/DDBJ whole genome shotgun (WGS) entry which is preliminary data.</text>
</comment>
<dbReference type="AlphaFoldDB" id="A0A5A9XM72"/>
<evidence type="ECO:0000313" key="2">
    <source>
        <dbReference type="Proteomes" id="UP000324298"/>
    </source>
</evidence>
<dbReference type="EMBL" id="SRSD01000002">
    <property type="protein sequence ID" value="KAA0893950.1"/>
    <property type="molecule type" value="Genomic_DNA"/>
</dbReference>
<accession>A0A5A9XM72</accession>
<reference evidence="1 2" key="1">
    <citation type="submission" date="2019-04" db="EMBL/GenBank/DDBJ databases">
        <title>Geobacter ruber sp. nov., ferric-reducing bacteria isolated from paddy soil.</title>
        <authorList>
            <person name="Xu Z."/>
            <person name="Masuda Y."/>
            <person name="Itoh H."/>
            <person name="Senoo K."/>
        </authorList>
    </citation>
    <scope>NUCLEOTIDE SEQUENCE [LARGE SCALE GENOMIC DNA]</scope>
    <source>
        <strain evidence="1 2">Red88</strain>
    </source>
</reference>
<gene>
    <name evidence="1" type="ORF">ET418_02995</name>
</gene>
<dbReference type="Proteomes" id="UP000324298">
    <property type="component" value="Unassembled WGS sequence"/>
</dbReference>
<proteinExistence type="predicted"/>
<name>A0A5A9XM72_9BACT</name>
<protein>
    <submittedName>
        <fullName evidence="1">Uncharacterized protein</fullName>
    </submittedName>
</protein>
<dbReference type="RefSeq" id="WP_149306109.1">
    <property type="nucleotide sequence ID" value="NZ_SRSD01000002.1"/>
</dbReference>
<sequence length="112" mass="12509">MQKIPLMVAKAGMVLSRDVFRTGSANGIPICGKDTELTDSLIARLENLNIQSVYVVGHPVWAEGDLSLEETLHDLDNRFEKVRHDPLMAKIYDIYAEHLKRSMGESGGRKAE</sequence>
<dbReference type="OrthoDB" id="9799356at2"/>